<dbReference type="OrthoDB" id="421226at2759"/>
<dbReference type="InterPro" id="IPR000595">
    <property type="entry name" value="cNMP-bd_dom"/>
</dbReference>
<comment type="caution">
    <text evidence="11">The sequence shown here is derived from an EMBL/GenBank/DDBJ whole genome shotgun (WGS) entry which is preliminary data.</text>
</comment>
<keyword evidence="5" id="KW-0406">Ion transport</keyword>
<dbReference type="PROSITE" id="PS50042">
    <property type="entry name" value="CNMP_BINDING_3"/>
    <property type="match status" value="1"/>
</dbReference>
<dbReference type="PANTHER" id="PTHR45638">
    <property type="entry name" value="CYCLIC NUCLEOTIDE-GATED CATION CHANNEL SUBUNIT A"/>
    <property type="match status" value="1"/>
</dbReference>
<evidence type="ECO:0000256" key="7">
    <source>
        <dbReference type="ARBA" id="ARBA00023286"/>
    </source>
</evidence>
<comment type="subcellular location">
    <subcellularLocation>
        <location evidence="1">Membrane</location>
        <topology evidence="1">Multi-pass membrane protein</topology>
    </subcellularLocation>
</comment>
<keyword evidence="8" id="KW-0407">Ion channel</keyword>
<dbReference type="InterPro" id="IPR050866">
    <property type="entry name" value="CNG_cation_channel"/>
</dbReference>
<keyword evidence="3 9" id="KW-0812">Transmembrane</keyword>
<dbReference type="GO" id="GO:0005221">
    <property type="term" value="F:intracellularly cyclic nucleotide-activated monoatomic cation channel activity"/>
    <property type="evidence" value="ECO:0007669"/>
    <property type="project" value="InterPro"/>
</dbReference>
<dbReference type="PRINTS" id="PR00103">
    <property type="entry name" value="CAMPKINASE"/>
</dbReference>
<organism evidence="11 12">
    <name type="scientific">Phytophthora palmivora</name>
    <dbReference type="NCBI Taxonomy" id="4796"/>
    <lineage>
        <taxon>Eukaryota</taxon>
        <taxon>Sar</taxon>
        <taxon>Stramenopiles</taxon>
        <taxon>Oomycota</taxon>
        <taxon>Peronosporomycetes</taxon>
        <taxon>Peronosporales</taxon>
        <taxon>Peronosporaceae</taxon>
        <taxon>Phytophthora</taxon>
    </lineage>
</organism>
<keyword evidence="2" id="KW-0813">Transport</keyword>
<dbReference type="GO" id="GO:0044877">
    <property type="term" value="F:protein-containing complex binding"/>
    <property type="evidence" value="ECO:0007669"/>
    <property type="project" value="TreeGrafter"/>
</dbReference>
<reference evidence="11 12" key="1">
    <citation type="journal article" date="2017" name="Genome Biol. Evol.">
        <title>Phytophthora megakarya and P. palmivora, closely related causal agents of cacao black pod rot, underwent increases in genome sizes and gene numbers by different mechanisms.</title>
        <authorList>
            <person name="Ali S.S."/>
            <person name="Shao J."/>
            <person name="Lary D.J."/>
            <person name="Kronmiller B."/>
            <person name="Shen D."/>
            <person name="Strem M.D."/>
            <person name="Amoako-Attah I."/>
            <person name="Akrofi A.Y."/>
            <person name="Begoude B.A."/>
            <person name="Ten Hoopen G.M."/>
            <person name="Coulibaly K."/>
            <person name="Kebe B.I."/>
            <person name="Melnick R.L."/>
            <person name="Guiltinan M.J."/>
            <person name="Tyler B.M."/>
            <person name="Meinhardt L.W."/>
            <person name="Bailey B.A."/>
        </authorList>
    </citation>
    <scope>NUCLEOTIDE SEQUENCE [LARGE SCALE GENOMIC DNA]</scope>
    <source>
        <strain evidence="12">sbr112.9</strain>
    </source>
</reference>
<evidence type="ECO:0000313" key="12">
    <source>
        <dbReference type="Proteomes" id="UP000237271"/>
    </source>
</evidence>
<dbReference type="SUPFAM" id="SSF51206">
    <property type="entry name" value="cAMP-binding domain-like"/>
    <property type="match status" value="1"/>
</dbReference>
<evidence type="ECO:0000256" key="8">
    <source>
        <dbReference type="ARBA" id="ARBA00023303"/>
    </source>
</evidence>
<feature type="transmembrane region" description="Helical" evidence="9">
    <location>
        <begin position="44"/>
        <end position="62"/>
    </location>
</feature>
<dbReference type="Proteomes" id="UP000237271">
    <property type="component" value="Unassembled WGS sequence"/>
</dbReference>
<dbReference type="EMBL" id="NCKW01020509">
    <property type="protein sequence ID" value="POM57783.1"/>
    <property type="molecule type" value="Genomic_DNA"/>
</dbReference>
<evidence type="ECO:0000256" key="3">
    <source>
        <dbReference type="ARBA" id="ARBA00022692"/>
    </source>
</evidence>
<feature type="transmembrane region" description="Helical" evidence="9">
    <location>
        <begin position="116"/>
        <end position="140"/>
    </location>
</feature>
<evidence type="ECO:0000256" key="4">
    <source>
        <dbReference type="ARBA" id="ARBA00022989"/>
    </source>
</evidence>
<dbReference type="InterPro" id="IPR018488">
    <property type="entry name" value="cNMP-bd_CS"/>
</dbReference>
<dbReference type="SUPFAM" id="SSF81324">
    <property type="entry name" value="Voltage-gated potassium channels"/>
    <property type="match status" value="1"/>
</dbReference>
<dbReference type="PANTHER" id="PTHR45638:SF11">
    <property type="entry name" value="CYCLIC NUCLEOTIDE-GATED CATION CHANNEL SUBUNIT A"/>
    <property type="match status" value="1"/>
</dbReference>
<evidence type="ECO:0000256" key="6">
    <source>
        <dbReference type="ARBA" id="ARBA00023136"/>
    </source>
</evidence>
<feature type="transmembrane region" description="Helical" evidence="9">
    <location>
        <begin position="90"/>
        <end position="109"/>
    </location>
</feature>
<protein>
    <submittedName>
        <fullName evidence="11">Voltage-gated Ion Channel (VIC) Superfamily</fullName>
    </submittedName>
</protein>
<accession>A0A2P4WWV6</accession>
<evidence type="ECO:0000313" key="11">
    <source>
        <dbReference type="EMBL" id="POM57783.1"/>
    </source>
</evidence>
<keyword evidence="12" id="KW-1185">Reference proteome</keyword>
<dbReference type="SMART" id="SM00100">
    <property type="entry name" value="cNMP"/>
    <property type="match status" value="1"/>
</dbReference>
<dbReference type="InterPro" id="IPR014710">
    <property type="entry name" value="RmlC-like_jellyroll"/>
</dbReference>
<feature type="domain" description="Cyclic nucleotide-binding" evidence="10">
    <location>
        <begin position="219"/>
        <end position="317"/>
    </location>
</feature>
<proteinExistence type="predicted"/>
<dbReference type="AlphaFoldDB" id="A0A2P4WWV6"/>
<evidence type="ECO:0000256" key="1">
    <source>
        <dbReference type="ARBA" id="ARBA00004141"/>
    </source>
</evidence>
<dbReference type="GO" id="GO:0016020">
    <property type="term" value="C:membrane"/>
    <property type="evidence" value="ECO:0007669"/>
    <property type="project" value="UniProtKB-SubCell"/>
</dbReference>
<name>A0A2P4WWV6_9STRA</name>
<evidence type="ECO:0000256" key="9">
    <source>
        <dbReference type="SAM" id="Phobius"/>
    </source>
</evidence>
<dbReference type="CDD" id="cd00038">
    <property type="entry name" value="CAP_ED"/>
    <property type="match status" value="1"/>
</dbReference>
<sequence>MQGIGWPGWLEFHKFLRVWRVPGYLTNLDDIYAKYFRVLKSLKVLVVIALVAHVVACGRFAFGWNNRDIQIPDAWLPPSTLANEPVGMQYVQALFWSIGLLTGAFEGALPRSNTEFVFTLVVLLLGFVLFIYACSTLFMLSKSESKQTVLAQARINQLRHLLTFHRVPEELQVEAVEYLKRHYTDAESNDREVVKLLCPSITKDIQVELLKDMVGRIPLFRRCNQQFIVALTSLLEMTSFPAHVTLFEAGDKGDYMYLVNSGVLHILVNGVKVRELRQGSFFGEVSVFSKRPRSAAVMTTSYCTLYRLSRFHTDRILEGYPDYAAGITAMIDEMFNEREANKSADTSAKEASIFARPSEKGLAINFDTQQIN</sequence>
<dbReference type="Gene3D" id="1.10.287.70">
    <property type="match status" value="1"/>
</dbReference>
<evidence type="ECO:0000256" key="2">
    <source>
        <dbReference type="ARBA" id="ARBA00022448"/>
    </source>
</evidence>
<keyword evidence="4 9" id="KW-1133">Transmembrane helix</keyword>
<gene>
    <name evidence="11" type="ORF">PHPALM_37659</name>
</gene>
<dbReference type="Pfam" id="PF00027">
    <property type="entry name" value="cNMP_binding"/>
    <property type="match status" value="1"/>
</dbReference>
<keyword evidence="7" id="KW-1071">Ligand-gated ion channel</keyword>
<dbReference type="PROSITE" id="PS00889">
    <property type="entry name" value="CNMP_BINDING_2"/>
    <property type="match status" value="1"/>
</dbReference>
<dbReference type="Gene3D" id="2.60.120.10">
    <property type="entry name" value="Jelly Rolls"/>
    <property type="match status" value="1"/>
</dbReference>
<evidence type="ECO:0000256" key="5">
    <source>
        <dbReference type="ARBA" id="ARBA00023065"/>
    </source>
</evidence>
<dbReference type="InterPro" id="IPR018490">
    <property type="entry name" value="cNMP-bd_dom_sf"/>
</dbReference>
<evidence type="ECO:0000259" key="10">
    <source>
        <dbReference type="PROSITE" id="PS50042"/>
    </source>
</evidence>
<keyword evidence="6 9" id="KW-0472">Membrane</keyword>